<comment type="caution">
    <text evidence="5">The sequence shown here is derived from an EMBL/GenBank/DDBJ whole genome shotgun (WGS) entry which is preliminary data.</text>
</comment>
<evidence type="ECO:0000259" key="4">
    <source>
        <dbReference type="PROSITE" id="PS51891"/>
    </source>
</evidence>
<evidence type="ECO:0000313" key="5">
    <source>
        <dbReference type="EMBL" id="NTC29257.1"/>
    </source>
</evidence>
<dbReference type="InterPro" id="IPR019587">
    <property type="entry name" value="Polyketide_cyclase/dehydratase"/>
</dbReference>
<sequence length="338" mass="37346">MPTLETAVIINAPAQLVWSVLDDLERYPEWNEVIPDLQGHTTVGKRVSGTLRQDNTPDIPINPTLTRIVGARELRWLSEAPGGVFCAEHIFVLEPTEDGKTRFQHNEVFCGPVADERWPNIDRNTRAAYEKFNRLLKARAEELARGVLLLHPAAGKAANSNGACSLLRCYCQQDPVEVTVSAPIYHTHLCGCSKCWKPEGSLFAQIAMTSAGSVTETQNAYKLAVVDTTQKIERYACKACGTHMVGRVTDKDHHFYGLEFIHPELADSGAQPPIEFAAFTSSLVESGTSPSSMYAIRRQFRELAIPVYDAFSPELMDVIAWHRVKLAKAGPAINASKN</sequence>
<evidence type="ECO:0000256" key="2">
    <source>
        <dbReference type="ARBA" id="ARBA00022723"/>
    </source>
</evidence>
<dbReference type="Pfam" id="PF10604">
    <property type="entry name" value="Polyketide_cyc2"/>
    <property type="match status" value="1"/>
</dbReference>
<dbReference type="CDD" id="cd07822">
    <property type="entry name" value="SRPBCC_4"/>
    <property type="match status" value="1"/>
</dbReference>
<dbReference type="InterPro" id="IPR006913">
    <property type="entry name" value="CENP-V/GFA"/>
</dbReference>
<protein>
    <submittedName>
        <fullName evidence="5">Glutathione-dependent formaldehyde-activating protein</fullName>
    </submittedName>
</protein>
<dbReference type="InterPro" id="IPR023393">
    <property type="entry name" value="START-like_dom_sf"/>
</dbReference>
<gene>
    <name evidence="5" type="ORF">G6M46_13955</name>
</gene>
<reference evidence="5" key="1">
    <citation type="journal article" date="2020" name="Science">
        <title>Unexpected conservation and global transmission of agrobacterial virulence plasmids.</title>
        <authorList>
            <person name="Weisberg A.J."/>
            <person name="Davis E.W. 2nd"/>
            <person name="Tabima J."/>
            <person name="Belcher M.S."/>
            <person name="Miller M."/>
            <person name="Kuo C.H."/>
            <person name="Loper J.E."/>
            <person name="Grunwald N.J."/>
            <person name="Putnam M.L."/>
            <person name="Chang J.H."/>
        </authorList>
    </citation>
    <scope>NUCLEOTIDE SEQUENCE</scope>
    <source>
        <strain evidence="5">17-1853-1a</strain>
    </source>
</reference>
<evidence type="ECO:0000256" key="3">
    <source>
        <dbReference type="ARBA" id="ARBA00022833"/>
    </source>
</evidence>
<dbReference type="PANTHER" id="PTHR36166:SF1">
    <property type="entry name" value="SRPBCC DOMAIN-CONTAINING PROTEIN"/>
    <property type="match status" value="1"/>
</dbReference>
<keyword evidence="2" id="KW-0479">Metal-binding</keyword>
<dbReference type="Pfam" id="PF04828">
    <property type="entry name" value="GFA"/>
    <property type="match status" value="1"/>
</dbReference>
<feature type="domain" description="CENP-V/GFA" evidence="4">
    <location>
        <begin position="160"/>
        <end position="309"/>
    </location>
</feature>
<keyword evidence="3" id="KW-0862">Zinc</keyword>
<dbReference type="PROSITE" id="PS51891">
    <property type="entry name" value="CENP_V_GFA"/>
    <property type="match status" value="1"/>
</dbReference>
<dbReference type="InterPro" id="IPR011057">
    <property type="entry name" value="Mss4-like_sf"/>
</dbReference>
<organism evidence="5 6">
    <name type="scientific">Agrobacterium tumefaciens</name>
    <dbReference type="NCBI Taxonomy" id="358"/>
    <lineage>
        <taxon>Bacteria</taxon>
        <taxon>Pseudomonadati</taxon>
        <taxon>Pseudomonadota</taxon>
        <taxon>Alphaproteobacteria</taxon>
        <taxon>Hyphomicrobiales</taxon>
        <taxon>Rhizobiaceae</taxon>
        <taxon>Rhizobium/Agrobacterium group</taxon>
        <taxon>Agrobacterium</taxon>
        <taxon>Agrobacterium tumefaciens complex</taxon>
    </lineage>
</organism>
<dbReference type="SUPFAM" id="SSF51316">
    <property type="entry name" value="Mss4-like"/>
    <property type="match status" value="1"/>
</dbReference>
<dbReference type="Gene3D" id="3.90.1590.10">
    <property type="entry name" value="glutathione-dependent formaldehyde- activating enzyme (gfa)"/>
    <property type="match status" value="1"/>
</dbReference>
<dbReference type="EMBL" id="JAAMAY010000024">
    <property type="protein sequence ID" value="NTC29257.1"/>
    <property type="molecule type" value="Genomic_DNA"/>
</dbReference>
<proteinExistence type="inferred from homology"/>
<evidence type="ECO:0000313" key="6">
    <source>
        <dbReference type="Proteomes" id="UP000702952"/>
    </source>
</evidence>
<name>A0AA44F5Q0_AGRTU</name>
<accession>A0AA44F5Q0</accession>
<dbReference type="Gene3D" id="3.30.530.20">
    <property type="match status" value="1"/>
</dbReference>
<dbReference type="GO" id="GO:0046872">
    <property type="term" value="F:metal ion binding"/>
    <property type="evidence" value="ECO:0007669"/>
    <property type="project" value="UniProtKB-KW"/>
</dbReference>
<dbReference type="RefSeq" id="WP_065659420.1">
    <property type="nucleotide sequence ID" value="NZ_CP123840.1"/>
</dbReference>
<dbReference type="Proteomes" id="UP000702952">
    <property type="component" value="Unassembled WGS sequence"/>
</dbReference>
<dbReference type="GO" id="GO:0016846">
    <property type="term" value="F:carbon-sulfur lyase activity"/>
    <property type="evidence" value="ECO:0007669"/>
    <property type="project" value="InterPro"/>
</dbReference>
<dbReference type="AlphaFoldDB" id="A0AA44F5Q0"/>
<evidence type="ECO:0000256" key="1">
    <source>
        <dbReference type="ARBA" id="ARBA00005495"/>
    </source>
</evidence>
<dbReference type="SUPFAM" id="SSF55961">
    <property type="entry name" value="Bet v1-like"/>
    <property type="match status" value="1"/>
</dbReference>
<dbReference type="PANTHER" id="PTHR36166">
    <property type="entry name" value="CHROMOSOME 9, WHOLE GENOME SHOTGUN SEQUENCE"/>
    <property type="match status" value="1"/>
</dbReference>
<comment type="similarity">
    <text evidence="1">Belongs to the Gfa family.</text>
</comment>